<dbReference type="AlphaFoldDB" id="A0A3M2KX85"/>
<proteinExistence type="inferred from homology"/>
<evidence type="ECO:0000313" key="5">
    <source>
        <dbReference type="EMBL" id="RMI30152.1"/>
    </source>
</evidence>
<evidence type="ECO:0000256" key="1">
    <source>
        <dbReference type="ARBA" id="ARBA00006754"/>
    </source>
</evidence>
<organism evidence="5 6">
    <name type="scientific">Nocardia stercoris</name>
    <dbReference type="NCBI Taxonomy" id="2483361"/>
    <lineage>
        <taxon>Bacteria</taxon>
        <taxon>Bacillati</taxon>
        <taxon>Actinomycetota</taxon>
        <taxon>Actinomycetes</taxon>
        <taxon>Mycobacteriales</taxon>
        <taxon>Nocardiaceae</taxon>
        <taxon>Nocardia</taxon>
    </lineage>
</organism>
<dbReference type="InterPro" id="IPR025736">
    <property type="entry name" value="PucR_C-HTH_dom"/>
</dbReference>
<dbReference type="RefSeq" id="WP_122190224.1">
    <property type="nucleotide sequence ID" value="NZ_RFFH01000011.1"/>
</dbReference>
<dbReference type="PANTHER" id="PTHR33744">
    <property type="entry name" value="CARBOHYDRATE DIACID REGULATOR"/>
    <property type="match status" value="1"/>
</dbReference>
<dbReference type="Pfam" id="PF14361">
    <property type="entry name" value="RsbRD_N"/>
    <property type="match status" value="1"/>
</dbReference>
<reference evidence="5 6" key="1">
    <citation type="submission" date="2018-10" db="EMBL/GenBank/DDBJ databases">
        <title>Isolation from cow dung.</title>
        <authorList>
            <person name="Ling L."/>
        </authorList>
    </citation>
    <scope>NUCLEOTIDE SEQUENCE [LARGE SCALE GENOMIC DNA]</scope>
    <source>
        <strain evidence="5 6">NEAU-LL90</strain>
    </source>
</reference>
<feature type="domain" description="RsbT co-antagonist protein RsbRD N-terminal" evidence="3">
    <location>
        <begin position="24"/>
        <end position="158"/>
    </location>
</feature>
<accession>A0A3M2KX85</accession>
<dbReference type="Gene3D" id="1.10.10.2840">
    <property type="entry name" value="PucR C-terminal helix-turn-helix domain"/>
    <property type="match status" value="1"/>
</dbReference>
<name>A0A3M2KX85_9NOCA</name>
<comment type="caution">
    <text evidence="5">The sequence shown here is derived from an EMBL/GenBank/DDBJ whole genome shotgun (WGS) entry which is preliminary data.</text>
</comment>
<dbReference type="EMBL" id="RFFH01000011">
    <property type="protein sequence ID" value="RMI30152.1"/>
    <property type="molecule type" value="Genomic_DNA"/>
</dbReference>
<feature type="domain" description="CdaR GGDEF-like" evidence="4">
    <location>
        <begin position="169"/>
        <end position="278"/>
    </location>
</feature>
<dbReference type="InterPro" id="IPR025751">
    <property type="entry name" value="RsbRD_N_dom"/>
</dbReference>
<evidence type="ECO:0000259" key="4">
    <source>
        <dbReference type="Pfam" id="PF17853"/>
    </source>
</evidence>
<dbReference type="PANTHER" id="PTHR33744:SF1">
    <property type="entry name" value="DNA-BINDING TRANSCRIPTIONAL ACTIVATOR ADER"/>
    <property type="match status" value="1"/>
</dbReference>
<dbReference type="Pfam" id="PF17853">
    <property type="entry name" value="GGDEF_2"/>
    <property type="match status" value="1"/>
</dbReference>
<sequence>MTVLTEPPPSAAAAVARALLAEIDDLTAELVARIRADDRAYAESAALTDAEIAGTVRDNLVAILGELGGIAGRRAQPANAAGRVKAELGVPLHAVLHAYRLGGRVLWERLLRTSAGHSTDTLSQLGSDMWRIIDDYSGAAAAAYGDYLADQVRHVDEKRRELFRRLLNGDADDPTQRDVARALHLPPVGRFVVVYAETAADGTPPLPDIANRLRHEFIESLWITEVGDCIGLLNLTSGTAGERALALLSEHARGRIGLSRTFTTADLAGAALREAELAGRCAPPGAATVTRYGDDAIPQLLAHAPTAARDLAAGILGAVLDLPAAERDSLLDTLSLWFECGGANSEVARRLHYHRNTIHIRLRRLEHLTGRTCSNPRDVAELYVALAAARQSGCGGTT</sequence>
<comment type="similarity">
    <text evidence="1">Belongs to the CdaR family.</text>
</comment>
<protein>
    <submittedName>
        <fullName evidence="5">PucR family transcriptional regulator</fullName>
    </submittedName>
</protein>
<evidence type="ECO:0000259" key="2">
    <source>
        <dbReference type="Pfam" id="PF13556"/>
    </source>
</evidence>
<dbReference type="InterPro" id="IPR041522">
    <property type="entry name" value="CdaR_GGDEF"/>
</dbReference>
<feature type="domain" description="PucR C-terminal helix-turn-helix" evidence="2">
    <location>
        <begin position="330"/>
        <end position="388"/>
    </location>
</feature>
<gene>
    <name evidence="5" type="ORF">EBN03_23305</name>
</gene>
<dbReference type="OrthoDB" id="3196285at2"/>
<keyword evidence="6" id="KW-1185">Reference proteome</keyword>
<dbReference type="Proteomes" id="UP000279275">
    <property type="component" value="Unassembled WGS sequence"/>
</dbReference>
<dbReference type="Pfam" id="PF13556">
    <property type="entry name" value="HTH_30"/>
    <property type="match status" value="1"/>
</dbReference>
<dbReference type="InterPro" id="IPR051448">
    <property type="entry name" value="CdaR-like_regulators"/>
</dbReference>
<evidence type="ECO:0000313" key="6">
    <source>
        <dbReference type="Proteomes" id="UP000279275"/>
    </source>
</evidence>
<evidence type="ECO:0000259" key="3">
    <source>
        <dbReference type="Pfam" id="PF14361"/>
    </source>
</evidence>
<dbReference type="InterPro" id="IPR042070">
    <property type="entry name" value="PucR_C-HTH_sf"/>
</dbReference>